<reference evidence="1 2" key="1">
    <citation type="journal article" date="2024" name="Science">
        <title>Giant polyketide synthase enzymes in the biosynthesis of giant marine polyether toxins.</title>
        <authorList>
            <person name="Fallon T.R."/>
            <person name="Shende V.V."/>
            <person name="Wierzbicki I.H."/>
            <person name="Pendleton A.L."/>
            <person name="Watervoot N.F."/>
            <person name="Auber R.P."/>
            <person name="Gonzalez D.J."/>
            <person name="Wisecaver J.H."/>
            <person name="Moore B.S."/>
        </authorList>
    </citation>
    <scope>NUCLEOTIDE SEQUENCE [LARGE SCALE GENOMIC DNA]</scope>
    <source>
        <strain evidence="1 2">12B1</strain>
    </source>
</reference>
<dbReference type="EMBL" id="JBGBPQ010000018">
    <property type="protein sequence ID" value="KAL1507038.1"/>
    <property type="molecule type" value="Genomic_DNA"/>
</dbReference>
<organism evidence="1 2">
    <name type="scientific">Prymnesium parvum</name>
    <name type="common">Toxic golden alga</name>
    <dbReference type="NCBI Taxonomy" id="97485"/>
    <lineage>
        <taxon>Eukaryota</taxon>
        <taxon>Haptista</taxon>
        <taxon>Haptophyta</taxon>
        <taxon>Prymnesiophyceae</taxon>
        <taxon>Prymnesiales</taxon>
        <taxon>Prymnesiaceae</taxon>
        <taxon>Prymnesium</taxon>
    </lineage>
</organism>
<accession>A0AB34IV49</accession>
<protein>
    <recommendedName>
        <fullName evidence="3">Lon N-terminal domain-containing protein</fullName>
    </recommendedName>
</protein>
<name>A0AB34IV49_PRYPA</name>
<comment type="caution">
    <text evidence="1">The sequence shown here is derived from an EMBL/GenBank/DDBJ whole genome shotgun (WGS) entry which is preliminary data.</text>
</comment>
<dbReference type="AlphaFoldDB" id="A0AB34IV49"/>
<evidence type="ECO:0008006" key="3">
    <source>
        <dbReference type="Google" id="ProtNLM"/>
    </source>
</evidence>
<proteinExistence type="predicted"/>
<keyword evidence="2" id="KW-1185">Reference proteome</keyword>
<evidence type="ECO:0000313" key="1">
    <source>
        <dbReference type="EMBL" id="KAL1507038.1"/>
    </source>
</evidence>
<evidence type="ECO:0000313" key="2">
    <source>
        <dbReference type="Proteomes" id="UP001515480"/>
    </source>
</evidence>
<gene>
    <name evidence="1" type="ORF">AB1Y20_007900</name>
</gene>
<sequence length="268" mass="29359">MRHPASLPRASPHLVALCLAAAGSSSRRVRMDSNEAVDMAALQARIEQLKASQVQLLDLDAMVPRQKLVLEAPEALVEMIHREQQAGGTIGMVGRQRRQLFSHGVEVLPEMLGETADGHMQLALRAGRRFEVEELGEEADSRWVGRSARVRWVEEATGGKAPSEAARVLSAALEPLVREWVELVRSTGRERVEGQIDGVLDDLGPMPEEPNARALWVAGLINPLPALGVALEIRPAALMASSTEERLAVVEMGLRDSIRRLYSPRPPF</sequence>
<dbReference type="Proteomes" id="UP001515480">
    <property type="component" value="Unassembled WGS sequence"/>
</dbReference>